<sequence length="884" mass="95511">MATRMQRLVRAFLRRHRAAKTLVRAARNLLSKKVWSTALVLGSTSVDEPYYALWLSRGTASVSCIQRRKRGFLKLDSATSRVLNALHEFRSSKSRTKDWEFAALEVLGQVEVVEESTSLQLTIPPEYTLGKALHRSESLAQVNKTKPSKRTPTVLEAAAALSIPDLLDSLHDGRDVNERDVRSHVEQLEQLVDVGASALRLDTVDNKGYTALHHACAKNQCGACEALLEAAQERHIPLNISSYDGMYPLHVLAILGHVECACVLQQGDPAWDVNVRDAEGRSPLHLAIAYNHSTFVTYLLEMGATPDARDGLSRHQKLVNHLVNLGADTTLQNTDWETPAQLAAANGHEGCVAIFARSSKKHPIPSHAASPSVSSYVSMGYTYDTGAADSSNGIPEDSSSGTVGAVAADVPPEALQWVYDEYGGCYDTATGTYWSPDGQGGFYNATEPCATTTFTASESAIYDSNNYCYSAPDKTEAWQSDAENAKAWADYYASQDPATAAGDAYFQPHEQSETVEAAVAPHSLAHLDGADDSLQWNHRVESRPSDEWTEPWIRDDEYLIDGVPHLSHRDASMPSSHDSSSVLALRQSNPAQSDEEEGLVTDADVPDMKSGAQETNRSDTGTDEQGQTSQTRSSRGRATATGGRVASIKNITAHPPLQAINMSHSPQREVKSVGAFETVVARDGDPVVDATIDQELVDDGVSNQGWSDEWAAYYGVSVATGDIEAGPAPTYPGAFAADGTYKLQNAAFEANSTRSDSLAHHHATEQGGGVTDAAAWAEYYASLAARDEYTINQDGSGDVVLTKPLDSDDYSMVQEGHDIHLDEYMLHVPQLDTHRSTSTLTTSHHSVATDHPKISVFFMSMAMVMGPTPPGTGVMAPATSFALA</sequence>
<organism evidence="5 6">
    <name type="scientific">Aphanomyces invadans</name>
    <dbReference type="NCBI Taxonomy" id="157072"/>
    <lineage>
        <taxon>Eukaryota</taxon>
        <taxon>Sar</taxon>
        <taxon>Stramenopiles</taxon>
        <taxon>Oomycota</taxon>
        <taxon>Saprolegniomycetes</taxon>
        <taxon>Saprolegniales</taxon>
        <taxon>Verrucalvaceae</taxon>
        <taxon>Aphanomyces</taxon>
    </lineage>
</organism>
<evidence type="ECO:0000256" key="1">
    <source>
        <dbReference type="ARBA" id="ARBA00022737"/>
    </source>
</evidence>
<dbReference type="Gene3D" id="1.25.40.20">
    <property type="entry name" value="Ankyrin repeat-containing domain"/>
    <property type="match status" value="3"/>
</dbReference>
<comment type="caution">
    <text evidence="5">The sequence shown here is derived from an EMBL/GenBank/DDBJ whole genome shotgun (WGS) entry which is preliminary data.</text>
</comment>
<reference evidence="5 6" key="1">
    <citation type="submission" date="2018-08" db="EMBL/GenBank/DDBJ databases">
        <title>Aphanomyces genome sequencing and annotation.</title>
        <authorList>
            <person name="Minardi D."/>
            <person name="Oidtmann B."/>
            <person name="Van Der Giezen M."/>
            <person name="Studholme D.J."/>
        </authorList>
    </citation>
    <scope>NUCLEOTIDE SEQUENCE [LARGE SCALE GENOMIC DNA]</scope>
    <source>
        <strain evidence="5 6">NJM0002</strain>
    </source>
</reference>
<gene>
    <name evidence="5" type="ORF">DYB32_008072</name>
</gene>
<dbReference type="InterPro" id="IPR036770">
    <property type="entry name" value="Ankyrin_rpt-contain_sf"/>
</dbReference>
<evidence type="ECO:0000313" key="6">
    <source>
        <dbReference type="Proteomes" id="UP000285060"/>
    </source>
</evidence>
<keyword evidence="1" id="KW-0677">Repeat</keyword>
<accession>A0A3R6VH89</accession>
<name>A0A3R6VH89_9STRA</name>
<dbReference type="AlphaFoldDB" id="A0A3R6VH89"/>
<dbReference type="PROSITE" id="PS50297">
    <property type="entry name" value="ANK_REP_REGION"/>
    <property type="match status" value="1"/>
</dbReference>
<feature type="compositionally biased region" description="Polar residues" evidence="4">
    <location>
        <begin position="612"/>
        <end position="633"/>
    </location>
</feature>
<feature type="compositionally biased region" description="Low complexity" evidence="4">
    <location>
        <begin position="572"/>
        <end position="581"/>
    </location>
</feature>
<dbReference type="PROSITE" id="PS50088">
    <property type="entry name" value="ANK_REPEAT"/>
    <property type="match status" value="1"/>
</dbReference>
<dbReference type="SMART" id="SM00248">
    <property type="entry name" value="ANK"/>
    <property type="match status" value="4"/>
</dbReference>
<dbReference type="PANTHER" id="PTHR24173">
    <property type="entry name" value="ANKYRIN REPEAT CONTAINING"/>
    <property type="match status" value="1"/>
</dbReference>
<dbReference type="VEuPathDB" id="FungiDB:H310_03883"/>
<evidence type="ECO:0000313" key="5">
    <source>
        <dbReference type="EMBL" id="RHY25824.1"/>
    </source>
</evidence>
<evidence type="ECO:0000256" key="2">
    <source>
        <dbReference type="ARBA" id="ARBA00023043"/>
    </source>
</evidence>
<feature type="region of interest" description="Disordered" evidence="4">
    <location>
        <begin position="569"/>
        <end position="647"/>
    </location>
</feature>
<dbReference type="InterPro" id="IPR002110">
    <property type="entry name" value="Ankyrin_rpt"/>
</dbReference>
<keyword evidence="2 3" id="KW-0040">ANK repeat</keyword>
<dbReference type="PANTHER" id="PTHR24173:SF74">
    <property type="entry name" value="ANKYRIN REPEAT DOMAIN-CONTAINING PROTEIN 16"/>
    <property type="match status" value="1"/>
</dbReference>
<keyword evidence="6" id="KW-1185">Reference proteome</keyword>
<dbReference type="Proteomes" id="UP000285060">
    <property type="component" value="Unassembled WGS sequence"/>
</dbReference>
<dbReference type="SUPFAM" id="SSF48403">
    <property type="entry name" value="Ankyrin repeat"/>
    <property type="match status" value="1"/>
</dbReference>
<protein>
    <submittedName>
        <fullName evidence="5">Uncharacterized protein</fullName>
    </submittedName>
</protein>
<feature type="repeat" description="ANK" evidence="3">
    <location>
        <begin position="279"/>
        <end position="311"/>
    </location>
</feature>
<evidence type="ECO:0000256" key="4">
    <source>
        <dbReference type="SAM" id="MobiDB-lite"/>
    </source>
</evidence>
<dbReference type="Pfam" id="PF12796">
    <property type="entry name" value="Ank_2"/>
    <property type="match status" value="1"/>
</dbReference>
<proteinExistence type="predicted"/>
<evidence type="ECO:0000256" key="3">
    <source>
        <dbReference type="PROSITE-ProRule" id="PRU00023"/>
    </source>
</evidence>
<dbReference type="EMBL" id="QUSY01001176">
    <property type="protein sequence ID" value="RHY25824.1"/>
    <property type="molecule type" value="Genomic_DNA"/>
</dbReference>